<organism evidence="3 4">
    <name type="scientific">[Ruminococcus] torques</name>
    <dbReference type="NCBI Taxonomy" id="33039"/>
    <lineage>
        <taxon>Bacteria</taxon>
        <taxon>Bacillati</taxon>
        <taxon>Bacillota</taxon>
        <taxon>Clostridia</taxon>
        <taxon>Lachnospirales</taxon>
        <taxon>Lachnospiraceae</taxon>
        <taxon>Mediterraneibacter</taxon>
    </lineage>
</organism>
<evidence type="ECO:0000313" key="3">
    <source>
        <dbReference type="EMBL" id="CUQ89233.1"/>
    </source>
</evidence>
<dbReference type="PROSITE" id="PS50943">
    <property type="entry name" value="HTH_CROC1"/>
    <property type="match status" value="1"/>
</dbReference>
<dbReference type="PANTHER" id="PTHR46558">
    <property type="entry name" value="TRACRIPTIONAL REGULATORY PROTEIN-RELATED-RELATED"/>
    <property type="match status" value="1"/>
</dbReference>
<sequence length="155" mass="18031">MEKKNKENSTSLEDLLAMFEDNISIADINASRYLGKISASIVKRRMELKMSQKEFAGYLGVSQGMVSRWEGGDYNFSIKALSEIAEKLELELYINLKPPVKKSKECYIEQKKEYIFARDDDKKFSKSNILQFNSKRNHLDNNTIKIINNFELQEM</sequence>
<dbReference type="GO" id="GO:0003677">
    <property type="term" value="F:DNA binding"/>
    <property type="evidence" value="ECO:0007669"/>
    <property type="project" value="UniProtKB-KW"/>
</dbReference>
<evidence type="ECO:0000313" key="4">
    <source>
        <dbReference type="Proteomes" id="UP000078383"/>
    </source>
</evidence>
<dbReference type="Proteomes" id="UP000078383">
    <property type="component" value="Unassembled WGS sequence"/>
</dbReference>
<reference evidence="3 4" key="1">
    <citation type="submission" date="2015-09" db="EMBL/GenBank/DDBJ databases">
        <authorList>
            <consortium name="Pathogen Informatics"/>
        </authorList>
    </citation>
    <scope>NUCLEOTIDE SEQUENCE [LARGE SCALE GENOMIC DNA]</scope>
    <source>
        <strain evidence="3 4">2789STDY5834889</strain>
    </source>
</reference>
<feature type="domain" description="HTH cro/C1-type" evidence="2">
    <location>
        <begin position="41"/>
        <end position="94"/>
    </location>
</feature>
<dbReference type="CDD" id="cd00093">
    <property type="entry name" value="HTH_XRE"/>
    <property type="match status" value="1"/>
</dbReference>
<dbReference type="Gene3D" id="1.10.260.40">
    <property type="entry name" value="lambda repressor-like DNA-binding domains"/>
    <property type="match status" value="1"/>
</dbReference>
<evidence type="ECO:0000259" key="2">
    <source>
        <dbReference type="PROSITE" id="PS50943"/>
    </source>
</evidence>
<proteinExistence type="predicted"/>
<evidence type="ECO:0000256" key="1">
    <source>
        <dbReference type="ARBA" id="ARBA00023125"/>
    </source>
</evidence>
<dbReference type="EMBL" id="CZBX01000008">
    <property type="protein sequence ID" value="CUQ89233.1"/>
    <property type="molecule type" value="Genomic_DNA"/>
</dbReference>
<dbReference type="SMART" id="SM00530">
    <property type="entry name" value="HTH_XRE"/>
    <property type="match status" value="1"/>
</dbReference>
<dbReference type="Pfam" id="PF01381">
    <property type="entry name" value="HTH_3"/>
    <property type="match status" value="1"/>
</dbReference>
<name>A0A174ZPB6_9FIRM</name>
<protein>
    <submittedName>
        <fullName evidence="3">Transcriptional regulator, y4mF family</fullName>
    </submittedName>
</protein>
<dbReference type="SUPFAM" id="SSF47413">
    <property type="entry name" value="lambda repressor-like DNA-binding domains"/>
    <property type="match status" value="1"/>
</dbReference>
<dbReference type="InterPro" id="IPR001387">
    <property type="entry name" value="Cro/C1-type_HTH"/>
</dbReference>
<dbReference type="InterPro" id="IPR010982">
    <property type="entry name" value="Lambda_DNA-bd_dom_sf"/>
</dbReference>
<dbReference type="RefSeq" id="WP_055172703.1">
    <property type="nucleotide sequence ID" value="NZ_CZBX01000008.1"/>
</dbReference>
<dbReference type="AlphaFoldDB" id="A0A174ZPB6"/>
<keyword evidence="1" id="KW-0238">DNA-binding</keyword>
<gene>
    <name evidence="3" type="ORF">ERS852502_01928</name>
</gene>
<accession>A0A174ZPB6</accession>
<dbReference type="PANTHER" id="PTHR46558:SF11">
    <property type="entry name" value="HTH-TYPE TRANSCRIPTIONAL REGULATOR XRE"/>
    <property type="match status" value="1"/>
</dbReference>